<organism evidence="3 4">
    <name type="scientific">Clostridium disporicum</name>
    <dbReference type="NCBI Taxonomy" id="84024"/>
    <lineage>
        <taxon>Bacteria</taxon>
        <taxon>Bacillati</taxon>
        <taxon>Bacillota</taxon>
        <taxon>Clostridia</taxon>
        <taxon>Eubacteriales</taxon>
        <taxon>Clostridiaceae</taxon>
        <taxon>Clostridium</taxon>
    </lineage>
</organism>
<dbReference type="Gene3D" id="2.160.10.10">
    <property type="entry name" value="Hexapeptide repeat proteins"/>
    <property type="match status" value="1"/>
</dbReference>
<dbReference type="InterPro" id="IPR050179">
    <property type="entry name" value="Trans_hexapeptide_repeat"/>
</dbReference>
<dbReference type="Pfam" id="PF17836">
    <property type="entry name" value="PglD_N"/>
    <property type="match status" value="1"/>
</dbReference>
<dbReference type="InterPro" id="IPR041561">
    <property type="entry name" value="PglD_N"/>
</dbReference>
<feature type="domain" description="PglD N-terminal" evidence="2">
    <location>
        <begin position="3"/>
        <end position="85"/>
    </location>
</feature>
<dbReference type="InterPro" id="IPR020019">
    <property type="entry name" value="AcTrfase_PglD-like"/>
</dbReference>
<feature type="site" description="Increases basicity of active site His" evidence="1">
    <location>
        <position position="140"/>
    </location>
</feature>
<evidence type="ECO:0000313" key="4">
    <source>
        <dbReference type="Proteomes" id="UP000095594"/>
    </source>
</evidence>
<gene>
    <name evidence="3" type="primary">cysE_2</name>
    <name evidence="3" type="ORF">ERS852471_01571</name>
</gene>
<dbReference type="Proteomes" id="UP000095594">
    <property type="component" value="Unassembled WGS sequence"/>
</dbReference>
<dbReference type="GO" id="GO:0016740">
    <property type="term" value="F:transferase activity"/>
    <property type="evidence" value="ECO:0007669"/>
    <property type="project" value="UniProtKB-KW"/>
</dbReference>
<sequence>MKDIIIIGAGGIAREVAWIIEEINEINKEWNILGFVDDNEEVWGETFNDYKVLGGIDYLNNLKEKPYVVVAMANPKVKKCIVEKLRNYFRFATIVHPSIRMSRFIEVGYGTIVYPGVILTVNTKLGNHVIVSGNCGIGHDTKIGDYSSILWGSNFSGYDVVEDDCLIGVGTSVIQGMKIKQGSILGAGSVVNTDI</sequence>
<dbReference type="PANTHER" id="PTHR43300:SF7">
    <property type="entry name" value="UDP-N-ACETYLBACILLOSAMINE N-ACETYLTRANSFERASE"/>
    <property type="match status" value="1"/>
</dbReference>
<dbReference type="PANTHER" id="PTHR43300">
    <property type="entry name" value="ACETYLTRANSFERASE"/>
    <property type="match status" value="1"/>
</dbReference>
<dbReference type="EMBL" id="CYZX01000009">
    <property type="protein sequence ID" value="CUO44261.1"/>
    <property type="molecule type" value="Genomic_DNA"/>
</dbReference>
<evidence type="ECO:0000256" key="1">
    <source>
        <dbReference type="PIRSR" id="PIRSR620019-1"/>
    </source>
</evidence>
<proteinExistence type="predicted"/>
<dbReference type="SUPFAM" id="SSF51161">
    <property type="entry name" value="Trimeric LpxA-like enzymes"/>
    <property type="match status" value="1"/>
</dbReference>
<keyword evidence="3" id="KW-0808">Transferase</keyword>
<accession>A0A174F3I6</accession>
<evidence type="ECO:0000259" key="2">
    <source>
        <dbReference type="Pfam" id="PF17836"/>
    </source>
</evidence>
<name>A0A174F3I6_9CLOT</name>
<dbReference type="Gene3D" id="3.40.50.20">
    <property type="match status" value="1"/>
</dbReference>
<dbReference type="OrthoDB" id="9801456at2"/>
<dbReference type="RefSeq" id="WP_055265374.1">
    <property type="nucleotide sequence ID" value="NZ_CABIXQ010000009.1"/>
</dbReference>
<protein>
    <submittedName>
        <fullName evidence="3">Serine O-acetyltransferase</fullName>
    </submittedName>
</protein>
<dbReference type="NCBIfam" id="TIGR03570">
    <property type="entry name" value="NeuD_NnaD"/>
    <property type="match status" value="1"/>
</dbReference>
<evidence type="ECO:0000313" key="3">
    <source>
        <dbReference type="EMBL" id="CUO44261.1"/>
    </source>
</evidence>
<feature type="active site" description="Proton acceptor" evidence="1">
    <location>
        <position position="139"/>
    </location>
</feature>
<reference evidence="3 4" key="1">
    <citation type="submission" date="2015-09" db="EMBL/GenBank/DDBJ databases">
        <authorList>
            <consortium name="Pathogen Informatics"/>
        </authorList>
    </citation>
    <scope>NUCLEOTIDE SEQUENCE [LARGE SCALE GENOMIC DNA]</scope>
    <source>
        <strain evidence="3 4">2789STDY5834856</strain>
    </source>
</reference>
<dbReference type="CDD" id="cd03360">
    <property type="entry name" value="LbH_AT_putative"/>
    <property type="match status" value="1"/>
</dbReference>
<dbReference type="InterPro" id="IPR011004">
    <property type="entry name" value="Trimer_LpxA-like_sf"/>
</dbReference>
<dbReference type="AlphaFoldDB" id="A0A174F3I6"/>